<dbReference type="InterPro" id="IPR024253">
    <property type="entry name" value="Phosducin_thioredoxin-like_dom"/>
</dbReference>
<organism evidence="3 4">
    <name type="scientific">Fukomys damarensis</name>
    <name type="common">Damaraland mole rat</name>
    <name type="synonym">Cryptomys damarensis</name>
    <dbReference type="NCBI Taxonomy" id="885580"/>
    <lineage>
        <taxon>Eukaryota</taxon>
        <taxon>Metazoa</taxon>
        <taxon>Chordata</taxon>
        <taxon>Craniata</taxon>
        <taxon>Vertebrata</taxon>
        <taxon>Euteleostomi</taxon>
        <taxon>Mammalia</taxon>
        <taxon>Eutheria</taxon>
        <taxon>Euarchontoglires</taxon>
        <taxon>Glires</taxon>
        <taxon>Rodentia</taxon>
        <taxon>Hystricomorpha</taxon>
        <taxon>Bathyergidae</taxon>
        <taxon>Fukomys</taxon>
    </lineage>
</organism>
<dbReference type="PANTHER" id="PTHR45809:SF1">
    <property type="entry name" value="PHOSDUCIN-LIKE PROTEIN 2"/>
    <property type="match status" value="1"/>
</dbReference>
<comment type="similarity">
    <text evidence="1">Belongs to the phosducin family.</text>
</comment>
<dbReference type="EMBL" id="KN123184">
    <property type="protein sequence ID" value="KFO26482.1"/>
    <property type="molecule type" value="Genomic_DNA"/>
</dbReference>
<dbReference type="InterPro" id="IPR051498">
    <property type="entry name" value="Phosducin-like_chap/apop_reg"/>
</dbReference>
<evidence type="ECO:0000256" key="1">
    <source>
        <dbReference type="ARBA" id="ARBA00009686"/>
    </source>
</evidence>
<reference evidence="3 4" key="1">
    <citation type="submission" date="2013-11" db="EMBL/GenBank/DDBJ databases">
        <title>The Damaraland mole rat (Fukomys damarensis) genome and evolution of African mole rats.</title>
        <authorList>
            <person name="Gladyshev V.N."/>
            <person name="Fang X."/>
        </authorList>
    </citation>
    <scope>NUCLEOTIDE SEQUENCE [LARGE SCALE GENOMIC DNA]</scope>
    <source>
        <tissue evidence="3">Liver</tissue>
    </source>
</reference>
<dbReference type="GO" id="GO:0006457">
    <property type="term" value="P:protein folding"/>
    <property type="evidence" value="ECO:0007669"/>
    <property type="project" value="TreeGrafter"/>
</dbReference>
<protein>
    <submittedName>
        <fullName evidence="3">Phosducin-like protein 2</fullName>
    </submittedName>
</protein>
<dbReference type="eggNOG" id="KOG3170">
    <property type="taxonomic scope" value="Eukaryota"/>
</dbReference>
<dbReference type="GO" id="GO:0005737">
    <property type="term" value="C:cytoplasm"/>
    <property type="evidence" value="ECO:0007669"/>
    <property type="project" value="TreeGrafter"/>
</dbReference>
<proteinExistence type="inferred from homology"/>
<dbReference type="AlphaFoldDB" id="A0A091D5Y0"/>
<dbReference type="Pfam" id="PF02114">
    <property type="entry name" value="Phosducin"/>
    <property type="match status" value="1"/>
</dbReference>
<dbReference type="CDD" id="cd02988">
    <property type="entry name" value="Phd_like_VIAF"/>
    <property type="match status" value="1"/>
</dbReference>
<evidence type="ECO:0000259" key="2">
    <source>
        <dbReference type="Pfam" id="PF02114"/>
    </source>
</evidence>
<sequence>MVLHLQKEAMVKPYEKMTLAQLEDAEDEFDEEDMKAIETYREKRLKEWKVLQKKQRFGELREISGNQYVNEVTNAEKDTWVIIHLYRSSIPMCLLVNQHLGLLARKFPATKFVKAIVDSCIQHYHDNCLPTIFVYKNGEIEGKFIGIIECGGISLKLEELEWKLAKVGAIQTDLEENPKRNIEDMMASSVRNTSIYDSDSSNSDNDNK</sequence>
<dbReference type="Proteomes" id="UP000028990">
    <property type="component" value="Unassembled WGS sequence"/>
</dbReference>
<feature type="domain" description="Phosducin" evidence="2">
    <location>
        <begin position="7"/>
        <end position="152"/>
    </location>
</feature>
<evidence type="ECO:0000313" key="3">
    <source>
        <dbReference type="EMBL" id="KFO26482.1"/>
    </source>
</evidence>
<dbReference type="PANTHER" id="PTHR45809">
    <property type="entry name" value="VIRAL IAP-ASSOCIATED FACTOR HOMOLOG"/>
    <property type="match status" value="1"/>
</dbReference>
<dbReference type="SUPFAM" id="SSF52833">
    <property type="entry name" value="Thioredoxin-like"/>
    <property type="match status" value="1"/>
</dbReference>
<name>A0A091D5Y0_FUKDA</name>
<evidence type="ECO:0000313" key="4">
    <source>
        <dbReference type="Proteomes" id="UP000028990"/>
    </source>
</evidence>
<gene>
    <name evidence="3" type="ORF">H920_12158</name>
</gene>
<dbReference type="InterPro" id="IPR036249">
    <property type="entry name" value="Thioredoxin-like_sf"/>
</dbReference>
<keyword evidence="4" id="KW-1185">Reference proteome</keyword>
<accession>A0A091D5Y0</accession>
<dbReference type="STRING" id="885580.ENSFDAP00000013105"/>
<dbReference type="Gene3D" id="3.40.30.10">
    <property type="entry name" value="Glutaredoxin"/>
    <property type="match status" value="1"/>
</dbReference>